<dbReference type="Proteomes" id="UP000262073">
    <property type="component" value="Chromosome"/>
</dbReference>
<protein>
    <submittedName>
        <fullName evidence="3">Glycosyltransferase</fullName>
    </submittedName>
</protein>
<feature type="domain" description="Glycosyl transferase family 1" evidence="1">
    <location>
        <begin position="198"/>
        <end position="331"/>
    </location>
</feature>
<evidence type="ECO:0000259" key="1">
    <source>
        <dbReference type="Pfam" id="PF00534"/>
    </source>
</evidence>
<gene>
    <name evidence="3" type="ORF">D0Y50_03600</name>
</gene>
<dbReference type="PANTHER" id="PTHR45947">
    <property type="entry name" value="SULFOQUINOVOSYL TRANSFERASE SQD2"/>
    <property type="match status" value="1"/>
</dbReference>
<dbReference type="EMBL" id="CP031769">
    <property type="protein sequence ID" value="AXR05536.1"/>
    <property type="molecule type" value="Genomic_DNA"/>
</dbReference>
<organism evidence="3 4">
    <name type="scientific">Salinimonas sediminis</name>
    <dbReference type="NCBI Taxonomy" id="2303538"/>
    <lineage>
        <taxon>Bacteria</taxon>
        <taxon>Pseudomonadati</taxon>
        <taxon>Pseudomonadota</taxon>
        <taxon>Gammaproteobacteria</taxon>
        <taxon>Alteromonadales</taxon>
        <taxon>Alteromonadaceae</taxon>
        <taxon>Alteromonas/Salinimonas group</taxon>
        <taxon>Salinimonas</taxon>
    </lineage>
</organism>
<dbReference type="InterPro" id="IPR001296">
    <property type="entry name" value="Glyco_trans_1"/>
</dbReference>
<dbReference type="SUPFAM" id="SSF53756">
    <property type="entry name" value="UDP-Glycosyltransferase/glycogen phosphorylase"/>
    <property type="match status" value="1"/>
</dbReference>
<dbReference type="InterPro" id="IPR028098">
    <property type="entry name" value="Glyco_trans_4-like_N"/>
</dbReference>
<dbReference type="InterPro" id="IPR050194">
    <property type="entry name" value="Glycosyltransferase_grp1"/>
</dbReference>
<evidence type="ECO:0000313" key="3">
    <source>
        <dbReference type="EMBL" id="AXR05536.1"/>
    </source>
</evidence>
<keyword evidence="4" id="KW-1185">Reference proteome</keyword>
<name>A0A346NJ29_9ALTE</name>
<reference evidence="3 4" key="1">
    <citation type="submission" date="2018-08" db="EMBL/GenBank/DDBJ databases">
        <title>Salinimonas sediminis sp. nov., a piezophilic bacterium isolated from a deep-sea sediment sample from the New Britain Trench.</title>
        <authorList>
            <person name="Cao J."/>
        </authorList>
    </citation>
    <scope>NUCLEOTIDE SEQUENCE [LARGE SCALE GENOMIC DNA]</scope>
    <source>
        <strain evidence="3 4">N102</strain>
    </source>
</reference>
<keyword evidence="3" id="KW-0808">Transferase</keyword>
<dbReference type="RefSeq" id="WP_108568151.1">
    <property type="nucleotide sequence ID" value="NZ_CP031769.1"/>
</dbReference>
<proteinExistence type="predicted"/>
<accession>A0A346NJ29</accession>
<dbReference type="Pfam" id="PF00534">
    <property type="entry name" value="Glycos_transf_1"/>
    <property type="match status" value="1"/>
</dbReference>
<dbReference type="AlphaFoldDB" id="A0A346NJ29"/>
<dbReference type="CDD" id="cd03801">
    <property type="entry name" value="GT4_PimA-like"/>
    <property type="match status" value="1"/>
</dbReference>
<feature type="domain" description="Glycosyltransferase subfamily 4-like N-terminal" evidence="2">
    <location>
        <begin position="15"/>
        <end position="175"/>
    </location>
</feature>
<dbReference type="Gene3D" id="3.40.50.2000">
    <property type="entry name" value="Glycogen Phosphorylase B"/>
    <property type="match status" value="2"/>
</dbReference>
<sequence>MKLCAVGLRGIPDVMGGIESHCQQLYPRLVKAGMEVTVICRSPYVDKERKEFEGVQLRSVWTVKHKFAETFLHTFLAIFYARFVVKPDVLHIHGIGPALFTPLAKLLGLQVMVTHHGADYDRQKWNQFAKRLLKFGESMAVKFADRAIVVGRTLTGRLKENNQKRANNITFVPNGALTGVDADLSADKLPADLGLTPGTYVLTVGRLVPEKGFHDLVEAYRKSDTPLKLVVVGSADHEDEYSRNLTKQASDNIIFAGRRSGDELNALYKFARVFCLPSYHEGLPIVALEAIAAGTQVILSDIVPNMDIGLPADCYFRVGDTDHLAHKITHVESLALAINTETFLTTFNWDNISVDTFDIARRLAVGAPVSGQAAN</sequence>
<evidence type="ECO:0000313" key="4">
    <source>
        <dbReference type="Proteomes" id="UP000262073"/>
    </source>
</evidence>
<evidence type="ECO:0000259" key="2">
    <source>
        <dbReference type="Pfam" id="PF13439"/>
    </source>
</evidence>
<dbReference type="GO" id="GO:0016757">
    <property type="term" value="F:glycosyltransferase activity"/>
    <property type="evidence" value="ECO:0007669"/>
    <property type="project" value="InterPro"/>
</dbReference>
<dbReference type="KEGG" id="salm:D0Y50_03600"/>
<dbReference type="Pfam" id="PF13439">
    <property type="entry name" value="Glyco_transf_4"/>
    <property type="match status" value="1"/>
</dbReference>
<dbReference type="PANTHER" id="PTHR45947:SF3">
    <property type="entry name" value="SULFOQUINOVOSYL TRANSFERASE SQD2"/>
    <property type="match status" value="1"/>
</dbReference>
<dbReference type="OrthoDB" id="9768937at2"/>